<dbReference type="Gene3D" id="3.80.10.10">
    <property type="entry name" value="Ribonuclease Inhibitor"/>
    <property type="match status" value="1"/>
</dbReference>
<dbReference type="EMBL" id="JAAAIP010000459">
    <property type="protein sequence ID" value="KAG0316785.1"/>
    <property type="molecule type" value="Genomic_DNA"/>
</dbReference>
<proteinExistence type="predicted"/>
<dbReference type="Proteomes" id="UP000738325">
    <property type="component" value="Unassembled WGS sequence"/>
</dbReference>
<gene>
    <name evidence="1" type="ORF">BGZ99_006665</name>
</gene>
<dbReference type="AlphaFoldDB" id="A0A9P6US23"/>
<organism evidence="1 2">
    <name type="scientific">Dissophora globulifera</name>
    <dbReference type="NCBI Taxonomy" id="979702"/>
    <lineage>
        <taxon>Eukaryota</taxon>
        <taxon>Fungi</taxon>
        <taxon>Fungi incertae sedis</taxon>
        <taxon>Mucoromycota</taxon>
        <taxon>Mortierellomycotina</taxon>
        <taxon>Mortierellomycetes</taxon>
        <taxon>Mortierellales</taxon>
        <taxon>Mortierellaceae</taxon>
        <taxon>Dissophora</taxon>
    </lineage>
</organism>
<accession>A0A9P6US23</accession>
<dbReference type="SUPFAM" id="SSF52047">
    <property type="entry name" value="RNI-like"/>
    <property type="match status" value="1"/>
</dbReference>
<sequence>MLDTLEELDLSLCPLLPTSITQVIMLTCRKLKRFKARNFHASVLDRRPHDLENISNAAYDPSRIGYRLSNNYTSSHVYDNDDDDDARYSDEDEDEERELTWHLLTSLNSPGQSQVSPPPFDSVRNWTWACTSLEELELHVKSPGGHSDTNVTAFLTQLSELTNLQKLILGWSSDIRQLPSDWPNEFASAEARLDLTLRGSGGGLAKLHTLTRLKYFDVQSIDLLDMDTDDFRWMGTHWTSLRTVRTSWVNDEDKSKEIKIRHLLLNEFPHIALYRPEPSH</sequence>
<comment type="caution">
    <text evidence="1">The sequence shown here is derived from an EMBL/GenBank/DDBJ whole genome shotgun (WGS) entry which is preliminary data.</text>
</comment>
<protein>
    <submittedName>
        <fullName evidence="1">Uncharacterized protein</fullName>
    </submittedName>
</protein>
<evidence type="ECO:0000313" key="1">
    <source>
        <dbReference type="EMBL" id="KAG0316785.1"/>
    </source>
</evidence>
<name>A0A9P6US23_9FUNG</name>
<evidence type="ECO:0000313" key="2">
    <source>
        <dbReference type="Proteomes" id="UP000738325"/>
    </source>
</evidence>
<keyword evidence="2" id="KW-1185">Reference proteome</keyword>
<reference evidence="1" key="1">
    <citation type="journal article" date="2020" name="Fungal Divers.">
        <title>Resolving the Mortierellaceae phylogeny through synthesis of multi-gene phylogenetics and phylogenomics.</title>
        <authorList>
            <person name="Vandepol N."/>
            <person name="Liber J."/>
            <person name="Desiro A."/>
            <person name="Na H."/>
            <person name="Kennedy M."/>
            <person name="Barry K."/>
            <person name="Grigoriev I.V."/>
            <person name="Miller A.N."/>
            <person name="O'Donnell K."/>
            <person name="Stajich J.E."/>
            <person name="Bonito G."/>
        </authorList>
    </citation>
    <scope>NUCLEOTIDE SEQUENCE</scope>
    <source>
        <strain evidence="1">REB-010B</strain>
    </source>
</reference>
<dbReference type="InterPro" id="IPR032675">
    <property type="entry name" value="LRR_dom_sf"/>
</dbReference>